<sequence length="150" mass="15791">MEKFILVLFVFLAGGAMSIQASVNGTLGKKIGSIEGAFVSFFIGTLALCIIMLFFGKGNIVSMFRVPKWNLLGGLLGALYVGMSVLSVPKLGVGTTIVTAIVGQIAISMVLDHFGLFGNPRISLGGSRLLGLFLLFIALYLIFKGGSKAI</sequence>
<keyword evidence="1" id="KW-0472">Membrane</keyword>
<comment type="caution">
    <text evidence="2">The sequence shown here is derived from an EMBL/GenBank/DDBJ whole genome shotgun (WGS) entry which is preliminary data.</text>
</comment>
<evidence type="ECO:0000313" key="2">
    <source>
        <dbReference type="EMBL" id="MFC3884382.1"/>
    </source>
</evidence>
<dbReference type="PANTHER" id="PTHR34821:SF2">
    <property type="entry name" value="INNER MEMBRANE PROTEIN YDCZ"/>
    <property type="match status" value="1"/>
</dbReference>
<keyword evidence="1" id="KW-1133">Transmembrane helix</keyword>
<name>A0ABV8B5H3_9BACI</name>
<feature type="transmembrane region" description="Helical" evidence="1">
    <location>
        <begin position="68"/>
        <end position="86"/>
    </location>
</feature>
<protein>
    <submittedName>
        <fullName evidence="2">DMT family transporter</fullName>
    </submittedName>
</protein>
<evidence type="ECO:0000313" key="3">
    <source>
        <dbReference type="Proteomes" id="UP001595752"/>
    </source>
</evidence>
<dbReference type="EMBL" id="JBHRZT010000052">
    <property type="protein sequence ID" value="MFC3884382.1"/>
    <property type="molecule type" value="Genomic_DNA"/>
</dbReference>
<dbReference type="Proteomes" id="UP001595752">
    <property type="component" value="Unassembled WGS sequence"/>
</dbReference>
<dbReference type="RefSeq" id="WP_377915774.1">
    <property type="nucleotide sequence ID" value="NZ_JBHRZT010000052.1"/>
</dbReference>
<feature type="transmembrane region" description="Helical" evidence="1">
    <location>
        <begin position="123"/>
        <end position="143"/>
    </location>
</feature>
<organism evidence="2 3">
    <name type="scientific">Bacillus songklensis</name>
    <dbReference type="NCBI Taxonomy" id="1069116"/>
    <lineage>
        <taxon>Bacteria</taxon>
        <taxon>Bacillati</taxon>
        <taxon>Bacillota</taxon>
        <taxon>Bacilli</taxon>
        <taxon>Bacillales</taxon>
        <taxon>Bacillaceae</taxon>
        <taxon>Bacillus</taxon>
    </lineage>
</organism>
<accession>A0ABV8B5H3</accession>
<keyword evidence="3" id="KW-1185">Reference proteome</keyword>
<reference evidence="3" key="1">
    <citation type="journal article" date="2019" name="Int. J. Syst. Evol. Microbiol.">
        <title>The Global Catalogue of Microorganisms (GCM) 10K type strain sequencing project: providing services to taxonomists for standard genome sequencing and annotation.</title>
        <authorList>
            <consortium name="The Broad Institute Genomics Platform"/>
            <consortium name="The Broad Institute Genome Sequencing Center for Infectious Disease"/>
            <person name="Wu L."/>
            <person name="Ma J."/>
        </authorList>
    </citation>
    <scope>NUCLEOTIDE SEQUENCE [LARGE SCALE GENOMIC DNA]</scope>
    <source>
        <strain evidence="3">CCUG 61889</strain>
    </source>
</reference>
<feature type="transmembrane region" description="Helical" evidence="1">
    <location>
        <begin position="37"/>
        <end position="56"/>
    </location>
</feature>
<keyword evidence="1" id="KW-0812">Transmembrane</keyword>
<feature type="transmembrane region" description="Helical" evidence="1">
    <location>
        <begin position="92"/>
        <end position="111"/>
    </location>
</feature>
<gene>
    <name evidence="2" type="ORF">ACFOU2_13080</name>
</gene>
<proteinExistence type="predicted"/>
<dbReference type="Pfam" id="PF04657">
    <property type="entry name" value="DMT_YdcZ"/>
    <property type="match status" value="1"/>
</dbReference>
<dbReference type="InterPro" id="IPR006750">
    <property type="entry name" value="YdcZ"/>
</dbReference>
<dbReference type="PANTHER" id="PTHR34821">
    <property type="entry name" value="INNER MEMBRANE PROTEIN YDCZ"/>
    <property type="match status" value="1"/>
</dbReference>
<evidence type="ECO:0000256" key="1">
    <source>
        <dbReference type="SAM" id="Phobius"/>
    </source>
</evidence>